<dbReference type="AlphaFoldDB" id="A0A2T9YZB1"/>
<dbReference type="Gene3D" id="1.10.287.1060">
    <property type="entry name" value="ESAT-6-like"/>
    <property type="match status" value="1"/>
</dbReference>
<feature type="coiled-coil region" evidence="1">
    <location>
        <begin position="37"/>
        <end position="67"/>
    </location>
</feature>
<dbReference type="PANTHER" id="PTHR24016">
    <property type="entry name" value="CONSERVED OLIGOMERIC GOLGI COMPLEX SUBUNIT 4"/>
    <property type="match status" value="1"/>
</dbReference>
<evidence type="ECO:0000256" key="1">
    <source>
        <dbReference type="SAM" id="Coils"/>
    </source>
</evidence>
<feature type="region of interest" description="Disordered" evidence="2">
    <location>
        <begin position="650"/>
        <end position="684"/>
    </location>
</feature>
<comment type="caution">
    <text evidence="4">The sequence shown here is derived from an EMBL/GenBank/DDBJ whole genome shotgun (WGS) entry which is preliminary data.</text>
</comment>
<protein>
    <recommendedName>
        <fullName evidence="3">COG4 transport protein middle alpha-helical bundle domain-containing protein</fullName>
    </recommendedName>
</protein>
<proteinExistence type="predicted"/>
<organism evidence="4 5">
    <name type="scientific">Smittium simulii</name>
    <dbReference type="NCBI Taxonomy" id="133385"/>
    <lineage>
        <taxon>Eukaryota</taxon>
        <taxon>Fungi</taxon>
        <taxon>Fungi incertae sedis</taxon>
        <taxon>Zoopagomycota</taxon>
        <taxon>Kickxellomycotina</taxon>
        <taxon>Harpellomycetes</taxon>
        <taxon>Harpellales</taxon>
        <taxon>Legeriomycetaceae</taxon>
        <taxon>Smittium</taxon>
    </lineage>
</organism>
<dbReference type="PANTHER" id="PTHR24016:SF0">
    <property type="entry name" value="CONSERVED OLIGOMERIC GOLGI COMPLEX SUBUNIT 4"/>
    <property type="match status" value="1"/>
</dbReference>
<evidence type="ECO:0000256" key="2">
    <source>
        <dbReference type="SAM" id="MobiDB-lite"/>
    </source>
</evidence>
<keyword evidence="5" id="KW-1185">Reference proteome</keyword>
<sequence length="1004" mass="113405">MTTNKSELDFSQTSSDSELQLNFQNSGLDGVLDLIQLNKINEALEFLSNEENKVEKHLDELLKTKNILNSQFNTTFDNIPDVGEIVAETQPVKTEIDLAYLKIQDLHIEAKILSSEKLQLDEAEKLVQKGQDLLENIDSLAYAITKMDIETAAMLVKTCLDLLNQLKDPQKYFELLQANNPNCFLFIKPLSDCVVDLAKKKIGNEDIEKVIENHRLQLVTLISSRFDKAVANDDTQSIGMCFKLFPLLNEEILGLDKYSNLLTLKLTQSYKKLKIQTNVEGAFSVKFGSLLDSIVYLIDTNYNLVFKYYGPARVLRIIQHLQLELDNRVVLLLDSFEDDRQIARLQLHITQIESQILLELAAISGQIQKKHGNKLPENSNSTRSMSKGSQIIAFKIQNTSSDQQAVSDIENIDVKAIVKVINELSLMASKGVSFIHYLQHQAEGTAEELLQLDPSLLELYTDTNRHFLDQRRSAIFENSIYSIRSHDSSLKIDKRTGLTNGTQFNLLVQWLTSTYVKFETFSMEQATFKALQLDDLNDLQGWELPINSDGDTNINNSKFFSKLQPNKHKSKWAINKNAALTSSCSGDIFYVLQTSLKRATSIHDGEVFQSLIMVSIDLIKSYYITFLENQVSSGWVYNNTQISKINEANNTNGSRFTSPRSSNDYSRMSKDNYTTNGQATPNSTRGMLGLSGSDWKLNLKNSLTNSTFGSALGLAQTSNEPIANQQRRICVGLNNLDVSISYLAALCDDLTKQIKGLWSDNTTDLVNNTRDDLKIANDAIKSLNNLSSKFSHILYRGISSLINQALKSQVRLALKESYCDIKYVLNDEEFADTMSNNLFLQRIFLKLDQLLKPFKSRLTANNYDNLLVSVIDILVADWDRAILQSKYSSLGGMAYERDVKAVLNYFESISTKNISNKFKKLIQMSRVMTSIDPKQIESIFSKESNIDTAPDYKNNLKDFMGLTESNSTEVDKNVLEIANKERALSLSSTEITQIIENRIELNNA</sequence>
<accession>A0A2T9YZB1</accession>
<dbReference type="Pfam" id="PF08318">
    <property type="entry name" value="COG4_m"/>
    <property type="match status" value="1"/>
</dbReference>
<gene>
    <name evidence="4" type="ORF">BB561_000409</name>
</gene>
<evidence type="ECO:0000313" key="5">
    <source>
        <dbReference type="Proteomes" id="UP000245383"/>
    </source>
</evidence>
<evidence type="ECO:0000259" key="3">
    <source>
        <dbReference type="SMART" id="SM00762"/>
    </source>
</evidence>
<reference evidence="4 5" key="1">
    <citation type="journal article" date="2018" name="MBio">
        <title>Comparative Genomics Reveals the Core Gene Toolbox for the Fungus-Insect Symbiosis.</title>
        <authorList>
            <person name="Wang Y."/>
            <person name="Stata M."/>
            <person name="Wang W."/>
            <person name="Stajich J.E."/>
            <person name="White M.M."/>
            <person name="Moncalvo J.M."/>
        </authorList>
    </citation>
    <scope>NUCLEOTIDE SEQUENCE [LARGE SCALE GENOMIC DNA]</scope>
    <source>
        <strain evidence="4 5">SWE-8-4</strain>
    </source>
</reference>
<dbReference type="OrthoDB" id="1882346at2759"/>
<dbReference type="InterPro" id="IPR048684">
    <property type="entry name" value="COG4_C"/>
</dbReference>
<dbReference type="Gene3D" id="1.20.58.1970">
    <property type="match status" value="1"/>
</dbReference>
<dbReference type="EMBL" id="MBFR01000008">
    <property type="protein sequence ID" value="PVU97678.1"/>
    <property type="molecule type" value="Genomic_DNA"/>
</dbReference>
<name>A0A2T9YZB1_9FUNG</name>
<dbReference type="Pfam" id="PF20662">
    <property type="entry name" value="COG4_C"/>
    <property type="match status" value="1"/>
</dbReference>
<feature type="domain" description="COG4 transport protein middle alpha-helical bundle" evidence="3">
    <location>
        <begin position="211"/>
        <end position="632"/>
    </location>
</feature>
<dbReference type="InterPro" id="IPR048682">
    <property type="entry name" value="COG4"/>
</dbReference>
<keyword evidence="1" id="KW-0175">Coiled coil</keyword>
<evidence type="ECO:0000313" key="4">
    <source>
        <dbReference type="EMBL" id="PVU97678.1"/>
    </source>
</evidence>
<dbReference type="InterPro" id="IPR013167">
    <property type="entry name" value="COG4_M"/>
</dbReference>
<dbReference type="STRING" id="133385.A0A2T9YZB1"/>
<dbReference type="Proteomes" id="UP000245383">
    <property type="component" value="Unassembled WGS sequence"/>
</dbReference>
<dbReference type="SMART" id="SM00762">
    <property type="entry name" value="Cog4"/>
    <property type="match status" value="1"/>
</dbReference>